<keyword evidence="1" id="KW-0812">Transmembrane</keyword>
<dbReference type="InterPro" id="IPR021214">
    <property type="entry name" value="DUF2568"/>
</dbReference>
<dbReference type="EMBL" id="BAAAOB010000001">
    <property type="protein sequence ID" value="GAA1781052.1"/>
    <property type="molecule type" value="Genomic_DNA"/>
</dbReference>
<reference evidence="3" key="1">
    <citation type="journal article" date="2019" name="Int. J. Syst. Evol. Microbiol.">
        <title>The Global Catalogue of Microorganisms (GCM) 10K type strain sequencing project: providing services to taxonomists for standard genome sequencing and annotation.</title>
        <authorList>
            <consortium name="The Broad Institute Genomics Platform"/>
            <consortium name="The Broad Institute Genome Sequencing Center for Infectious Disease"/>
            <person name="Wu L."/>
            <person name="Ma J."/>
        </authorList>
    </citation>
    <scope>NUCLEOTIDE SEQUENCE [LARGE SCALE GENOMIC DNA]</scope>
    <source>
        <strain evidence="3">JCM 14736</strain>
    </source>
</reference>
<protein>
    <recommendedName>
        <fullName evidence="4">4-amino-4-deoxy-L-arabinose transferase</fullName>
    </recommendedName>
</protein>
<comment type="caution">
    <text evidence="2">The sequence shown here is derived from an EMBL/GenBank/DDBJ whole genome shotgun (WGS) entry which is preliminary data.</text>
</comment>
<evidence type="ECO:0000313" key="2">
    <source>
        <dbReference type="EMBL" id="GAA1781052.1"/>
    </source>
</evidence>
<dbReference type="RefSeq" id="WP_344029508.1">
    <property type="nucleotide sequence ID" value="NZ_BAAAOB010000001.1"/>
</dbReference>
<gene>
    <name evidence="2" type="ORF">GCM10009768_07520</name>
</gene>
<dbReference type="Proteomes" id="UP001500851">
    <property type="component" value="Unassembled WGS sequence"/>
</dbReference>
<keyword evidence="1" id="KW-1133">Transmembrane helix</keyword>
<evidence type="ECO:0008006" key="4">
    <source>
        <dbReference type="Google" id="ProtNLM"/>
    </source>
</evidence>
<feature type="transmembrane region" description="Helical" evidence="1">
    <location>
        <begin position="106"/>
        <end position="124"/>
    </location>
</feature>
<feature type="transmembrane region" description="Helical" evidence="1">
    <location>
        <begin position="50"/>
        <end position="70"/>
    </location>
</feature>
<feature type="transmembrane region" description="Helical" evidence="1">
    <location>
        <begin position="82"/>
        <end position="100"/>
    </location>
</feature>
<organism evidence="2 3">
    <name type="scientific">Leucobacter iarius</name>
    <dbReference type="NCBI Taxonomy" id="333963"/>
    <lineage>
        <taxon>Bacteria</taxon>
        <taxon>Bacillati</taxon>
        <taxon>Actinomycetota</taxon>
        <taxon>Actinomycetes</taxon>
        <taxon>Micrococcales</taxon>
        <taxon>Microbacteriaceae</taxon>
        <taxon>Leucobacter</taxon>
    </lineage>
</organism>
<proteinExistence type="predicted"/>
<name>A0ABP4XFV4_9MICO</name>
<keyword evidence="1" id="KW-0472">Membrane</keyword>
<accession>A0ABP4XFV4</accession>
<sequence length="128" mass="13355">MTGLDTPPSTPASSPADPAKAILTTLRGVLHLIAIAIVTAWGFIGWPLPFPGILTGIGFLALAVLLWALFLSPRPVLRTDRFGEALVELLLFAGAAAALLVMGVHWGWALGFGVVAVAVGYIAASRKR</sequence>
<keyword evidence="3" id="KW-1185">Reference proteome</keyword>
<feature type="transmembrane region" description="Helical" evidence="1">
    <location>
        <begin position="21"/>
        <end position="44"/>
    </location>
</feature>
<dbReference type="Pfam" id="PF10823">
    <property type="entry name" value="DUF2568"/>
    <property type="match status" value="1"/>
</dbReference>
<evidence type="ECO:0000256" key="1">
    <source>
        <dbReference type="SAM" id="Phobius"/>
    </source>
</evidence>
<evidence type="ECO:0000313" key="3">
    <source>
        <dbReference type="Proteomes" id="UP001500851"/>
    </source>
</evidence>